<gene>
    <name evidence="1" type="ORF">MEBOL_007776</name>
</gene>
<evidence type="ECO:0000313" key="2">
    <source>
        <dbReference type="Proteomes" id="UP000217289"/>
    </source>
</evidence>
<dbReference type="RefSeq" id="WP_157823943.1">
    <property type="nucleotide sequence ID" value="NZ_CP022163.1"/>
</dbReference>
<accession>A0A250IR99</accession>
<dbReference type="EMBL" id="CP022163">
    <property type="protein sequence ID" value="ATB34275.1"/>
    <property type="molecule type" value="Genomic_DNA"/>
</dbReference>
<evidence type="ECO:0008006" key="3">
    <source>
        <dbReference type="Google" id="ProtNLM"/>
    </source>
</evidence>
<proteinExistence type="predicted"/>
<sequence>MRGTTHTGRGHLTVLLLLLCLLPTRALGHPAPGDDSIKARLKACVLAGDLACVVDQYLLLKDIGRAPGWLVAFQGAFATANRKAGECEKVAKLIHEGLTRLGQRPEYLRFTINGPRKVMGFDEFSHGVLTKTHQLSTTGHHVAIRLGDKLIDAYTGPAGLPFHEYMARLSVTPGAKIVHEVIQSP</sequence>
<reference evidence="1 2" key="1">
    <citation type="submission" date="2017-06" db="EMBL/GenBank/DDBJ databases">
        <authorList>
            <person name="Kim H.J."/>
            <person name="Triplett B.A."/>
        </authorList>
    </citation>
    <scope>NUCLEOTIDE SEQUENCE [LARGE SCALE GENOMIC DNA]</scope>
    <source>
        <strain evidence="1 2">DSM 14713</strain>
    </source>
</reference>
<dbReference type="Proteomes" id="UP000217289">
    <property type="component" value="Chromosome"/>
</dbReference>
<organism evidence="1 2">
    <name type="scientific">Melittangium boletus DSM 14713</name>
    <dbReference type="NCBI Taxonomy" id="1294270"/>
    <lineage>
        <taxon>Bacteria</taxon>
        <taxon>Pseudomonadati</taxon>
        <taxon>Myxococcota</taxon>
        <taxon>Myxococcia</taxon>
        <taxon>Myxococcales</taxon>
        <taxon>Cystobacterineae</taxon>
        <taxon>Archangiaceae</taxon>
        <taxon>Melittangium</taxon>
    </lineage>
</organism>
<keyword evidence="2" id="KW-1185">Reference proteome</keyword>
<protein>
    <recommendedName>
        <fullName evidence="3">Lipoprotein</fullName>
    </recommendedName>
</protein>
<dbReference type="AlphaFoldDB" id="A0A250IR99"/>
<dbReference type="KEGG" id="mbd:MEBOL_007776"/>
<evidence type="ECO:0000313" key="1">
    <source>
        <dbReference type="EMBL" id="ATB34275.1"/>
    </source>
</evidence>
<dbReference type="OrthoDB" id="5514460at2"/>
<name>A0A250IR99_9BACT</name>